<feature type="compositionally biased region" description="Basic residues" evidence="1">
    <location>
        <begin position="438"/>
        <end position="447"/>
    </location>
</feature>
<accession>A0A1D1V0Q7</accession>
<feature type="region of interest" description="Disordered" evidence="1">
    <location>
        <begin position="436"/>
        <end position="581"/>
    </location>
</feature>
<feature type="compositionally biased region" description="Basic and acidic residues" evidence="1">
    <location>
        <begin position="507"/>
        <end position="525"/>
    </location>
</feature>
<dbReference type="Proteomes" id="UP000186922">
    <property type="component" value="Unassembled WGS sequence"/>
</dbReference>
<feature type="region of interest" description="Disordered" evidence="1">
    <location>
        <begin position="221"/>
        <end position="240"/>
    </location>
</feature>
<proteinExistence type="predicted"/>
<feature type="compositionally biased region" description="Basic and acidic residues" evidence="1">
    <location>
        <begin position="560"/>
        <end position="579"/>
    </location>
</feature>
<name>A0A1D1V0Q7_RAMVA</name>
<evidence type="ECO:0000313" key="3">
    <source>
        <dbReference type="Proteomes" id="UP000186922"/>
    </source>
</evidence>
<evidence type="ECO:0000256" key="1">
    <source>
        <dbReference type="SAM" id="MobiDB-lite"/>
    </source>
</evidence>
<sequence length="870" mass="98537">MNDESESDDYMDGLVNESPKRISFDYLCRLLDPKQSETPLWYKIIDRTAGILLFFQIDYESRKPTVSRCVRLTRENLSNLREFLEVAIFLNGRELSPSVVVSLLGRSYINTTEELTKVLDEFESVDLSELVEDDEDNTFDESSSRLQSDPAVRKLRAVLGEASTVQPALSKNVSNNHGDDSQSAQRKNDRRGLREPSPKQQVETDQTVIPELDIPDVALGLPQLSDDEDDRYSDRGSVGAPAHVGAETSITQESLKPLLFPVKRKQDETAVNAPPELNLGVVQALIPLPILSAASVLLDVEETCPEPSRNMSKANSEQIVPSETYYWSAPGENKVPLHPGFLIYVYRNILEDLKDQFGPGKRSHWSKYAHRLAVHLLGGWGKILKNDKCRNGFEAMLGSEFFKALAGHVHQLFSTEVTKEELLKRLDKTLKTCLERHTIRKPARPRPKPNPPSASPIVMLKAVPDKPVHPTTKRRSTSPVPCKVVHEKPTRSLRSPTKRIFSYDVEQDTHNSDRDPEYDPDHSSDDGSENSYEPVKSKVPRSAKKTHQTKRVAPPVAIHLDPEVRHSKEASAEPTEKTSTKRKKYYWMNPGDDTVPVRAGYNVHVYRGILEDLQSQYGPGKNPWYTYAQKLIVHLIGGWENYISDTGVIRSPLFDKYLGSAFCLAIIGHVQEFFNVKITKENLLTKLAGSVSTCRQKMKRHQLKRQGAKNQVMELLDISETTDEAHNEHLAKDYDAGYPVQRYEGECLEKYYWSIPGDDKVPLCPGYNVYVNEKILEEIGKLFGPPKTDWSRYMHRLIKHLLGGWENFLKDKKPGTGLVSSLGDDFFVALAGHLRELFRITVTRNLVVEKLKGSMAQYQRKMRLKEKAPS</sequence>
<feature type="region of interest" description="Disordered" evidence="1">
    <location>
        <begin position="166"/>
        <end position="207"/>
    </location>
</feature>
<dbReference type="EMBL" id="BDGG01000003">
    <property type="protein sequence ID" value="GAU95321.1"/>
    <property type="molecule type" value="Genomic_DNA"/>
</dbReference>
<feature type="compositionally biased region" description="Basic and acidic residues" evidence="1">
    <location>
        <begin position="186"/>
        <end position="197"/>
    </location>
</feature>
<feature type="compositionally biased region" description="Polar residues" evidence="1">
    <location>
        <begin position="198"/>
        <end position="207"/>
    </location>
</feature>
<feature type="compositionally biased region" description="Basic residues" evidence="1">
    <location>
        <begin position="538"/>
        <end position="550"/>
    </location>
</feature>
<reference evidence="2 3" key="1">
    <citation type="journal article" date="2016" name="Nat. Commun.">
        <title>Extremotolerant tardigrade genome and improved radiotolerance of human cultured cells by tardigrade-unique protein.</title>
        <authorList>
            <person name="Hashimoto T."/>
            <person name="Horikawa D.D."/>
            <person name="Saito Y."/>
            <person name="Kuwahara H."/>
            <person name="Kozuka-Hata H."/>
            <person name="Shin-I T."/>
            <person name="Minakuchi Y."/>
            <person name="Ohishi K."/>
            <person name="Motoyama A."/>
            <person name="Aizu T."/>
            <person name="Enomoto A."/>
            <person name="Kondo K."/>
            <person name="Tanaka S."/>
            <person name="Hara Y."/>
            <person name="Koshikawa S."/>
            <person name="Sagara H."/>
            <person name="Miura T."/>
            <person name="Yokobori S."/>
            <person name="Miyagawa K."/>
            <person name="Suzuki Y."/>
            <person name="Kubo T."/>
            <person name="Oyama M."/>
            <person name="Kohara Y."/>
            <person name="Fujiyama A."/>
            <person name="Arakawa K."/>
            <person name="Katayama T."/>
            <person name="Toyoda A."/>
            <person name="Kunieda T."/>
        </authorList>
    </citation>
    <scope>NUCLEOTIDE SEQUENCE [LARGE SCALE GENOMIC DNA]</scope>
    <source>
        <strain evidence="2 3">YOKOZUNA-1</strain>
    </source>
</reference>
<keyword evidence="3" id="KW-1185">Reference proteome</keyword>
<feature type="compositionally biased region" description="Polar residues" evidence="1">
    <location>
        <begin position="166"/>
        <end position="185"/>
    </location>
</feature>
<evidence type="ECO:0000313" key="2">
    <source>
        <dbReference type="EMBL" id="GAU95321.1"/>
    </source>
</evidence>
<comment type="caution">
    <text evidence="2">The sequence shown here is derived from an EMBL/GenBank/DDBJ whole genome shotgun (WGS) entry which is preliminary data.</text>
</comment>
<gene>
    <name evidence="2" type="primary">RvY_06957</name>
    <name evidence="2" type="synonym">RvY_06957.1</name>
    <name evidence="2" type="ORF">RvY_06957-1</name>
</gene>
<organism evidence="2 3">
    <name type="scientific">Ramazzottius varieornatus</name>
    <name type="common">Water bear</name>
    <name type="synonym">Tardigrade</name>
    <dbReference type="NCBI Taxonomy" id="947166"/>
    <lineage>
        <taxon>Eukaryota</taxon>
        <taxon>Metazoa</taxon>
        <taxon>Ecdysozoa</taxon>
        <taxon>Tardigrada</taxon>
        <taxon>Eutardigrada</taxon>
        <taxon>Parachela</taxon>
        <taxon>Hypsibioidea</taxon>
        <taxon>Ramazzottiidae</taxon>
        <taxon>Ramazzottius</taxon>
    </lineage>
</organism>
<dbReference type="AlphaFoldDB" id="A0A1D1V0Q7"/>
<protein>
    <submittedName>
        <fullName evidence="2">Uncharacterized protein</fullName>
    </submittedName>
</protein>